<dbReference type="GO" id="GO:0016787">
    <property type="term" value="F:hydrolase activity"/>
    <property type="evidence" value="ECO:0007669"/>
    <property type="project" value="UniProtKB-KW"/>
</dbReference>
<dbReference type="PANTHER" id="PTHR43358">
    <property type="entry name" value="ALPHA/BETA-HYDROLASE"/>
    <property type="match status" value="1"/>
</dbReference>
<sequence>MFSVVFIFIIIVIICGYIGFKFSNIVLYPNTRTIKETYDKEVQCGRIIEKDFNNLKKEEIKIKSPYGYELYGLYIPAKEKSFKTIIICHGIKCTLYNSVKYMDLFINRGFNILLYEHRNHGRSGGTNTTFGYYEKHDLKAWTDWIYEKNGEDSIVGTFGESMGASIVLQNLDIDKRVKFCIEDCGYSDMEEILKVRLKEDLKLPVFPFLILARIVSKIRTGISFKEVSPINSVKNSKVPILFIHGKKDGYVPSSMAVDMYNKKSKGIRKIYMPINADHAQSYSKNRHEYDKVVKEFLEDIYLY</sequence>
<reference evidence="4" key="1">
    <citation type="journal article" date="2019" name="Int. J. Syst. Evol. Microbiol.">
        <title>The Global Catalogue of Microorganisms (GCM) 10K type strain sequencing project: providing services to taxonomists for standard genome sequencing and annotation.</title>
        <authorList>
            <consortium name="The Broad Institute Genomics Platform"/>
            <consortium name="The Broad Institute Genome Sequencing Center for Infectious Disease"/>
            <person name="Wu L."/>
            <person name="Ma J."/>
        </authorList>
    </citation>
    <scope>NUCLEOTIDE SEQUENCE [LARGE SCALE GENOMIC DNA]</scope>
    <source>
        <strain evidence="4">JCM 1407</strain>
    </source>
</reference>
<evidence type="ECO:0000313" key="4">
    <source>
        <dbReference type="Proteomes" id="UP001501510"/>
    </source>
</evidence>
<dbReference type="PANTHER" id="PTHR43358:SF5">
    <property type="entry name" value="EXPORTED PROTEIN"/>
    <property type="match status" value="1"/>
</dbReference>
<evidence type="ECO:0000256" key="1">
    <source>
        <dbReference type="SAM" id="Phobius"/>
    </source>
</evidence>
<keyword evidence="4" id="KW-1185">Reference proteome</keyword>
<dbReference type="SUPFAM" id="SSF53474">
    <property type="entry name" value="alpha/beta-Hydrolases"/>
    <property type="match status" value="1"/>
</dbReference>
<dbReference type="Proteomes" id="UP001501510">
    <property type="component" value="Unassembled WGS sequence"/>
</dbReference>
<dbReference type="InterPro" id="IPR052920">
    <property type="entry name" value="DNA-binding_regulatory"/>
</dbReference>
<keyword evidence="1" id="KW-0812">Transmembrane</keyword>
<keyword evidence="1" id="KW-0472">Membrane</keyword>
<organism evidence="3 4">
    <name type="scientific">Clostridium oceanicum</name>
    <dbReference type="NCBI Taxonomy" id="1543"/>
    <lineage>
        <taxon>Bacteria</taxon>
        <taxon>Bacillati</taxon>
        <taxon>Bacillota</taxon>
        <taxon>Clostridia</taxon>
        <taxon>Eubacteriales</taxon>
        <taxon>Clostridiaceae</taxon>
        <taxon>Clostridium</taxon>
    </lineage>
</organism>
<keyword evidence="1" id="KW-1133">Transmembrane helix</keyword>
<protein>
    <submittedName>
        <fullName evidence="3">Alpha/beta hydrolase</fullName>
    </submittedName>
</protein>
<accession>A0ABP3UNH7</accession>
<dbReference type="EMBL" id="BAAACG010000008">
    <property type="protein sequence ID" value="GAA0739436.1"/>
    <property type="molecule type" value="Genomic_DNA"/>
</dbReference>
<dbReference type="InterPro" id="IPR000073">
    <property type="entry name" value="AB_hydrolase_1"/>
</dbReference>
<dbReference type="RefSeq" id="WP_343760948.1">
    <property type="nucleotide sequence ID" value="NZ_BAAACG010000008.1"/>
</dbReference>
<dbReference type="Pfam" id="PF00561">
    <property type="entry name" value="Abhydrolase_1"/>
    <property type="match status" value="1"/>
</dbReference>
<dbReference type="Gene3D" id="3.40.50.1820">
    <property type="entry name" value="alpha/beta hydrolase"/>
    <property type="match status" value="1"/>
</dbReference>
<comment type="caution">
    <text evidence="3">The sequence shown here is derived from an EMBL/GenBank/DDBJ whole genome shotgun (WGS) entry which is preliminary data.</text>
</comment>
<proteinExistence type="predicted"/>
<feature type="transmembrane region" description="Helical" evidence="1">
    <location>
        <begin position="6"/>
        <end position="28"/>
    </location>
</feature>
<dbReference type="InterPro" id="IPR029058">
    <property type="entry name" value="AB_hydrolase_fold"/>
</dbReference>
<evidence type="ECO:0000259" key="2">
    <source>
        <dbReference type="Pfam" id="PF00561"/>
    </source>
</evidence>
<gene>
    <name evidence="3" type="ORF">GCM10008906_18210</name>
</gene>
<feature type="domain" description="AB hydrolase-1" evidence="2">
    <location>
        <begin position="84"/>
        <end position="178"/>
    </location>
</feature>
<keyword evidence="3" id="KW-0378">Hydrolase</keyword>
<evidence type="ECO:0000313" key="3">
    <source>
        <dbReference type="EMBL" id="GAA0739436.1"/>
    </source>
</evidence>
<name>A0ABP3UNH7_9CLOT</name>